<dbReference type="AlphaFoldDB" id="A0A9Q8Q6M2"/>
<dbReference type="GeneID" id="72062671"/>
<feature type="region of interest" description="Disordered" evidence="1">
    <location>
        <begin position="122"/>
        <end position="206"/>
    </location>
</feature>
<feature type="compositionally biased region" description="Basic residues" evidence="1">
    <location>
        <begin position="285"/>
        <end position="299"/>
    </location>
</feature>
<feature type="compositionally biased region" description="Low complexity" evidence="1">
    <location>
        <begin position="132"/>
        <end position="150"/>
    </location>
</feature>
<dbReference type="EMBL" id="CP086354">
    <property type="protein sequence ID" value="UNI14025.1"/>
    <property type="molecule type" value="Genomic_DNA"/>
</dbReference>
<dbReference type="RefSeq" id="XP_047837506.1">
    <property type="nucleotide sequence ID" value="XM_047981546.1"/>
</dbReference>
<feature type="region of interest" description="Disordered" evidence="1">
    <location>
        <begin position="55"/>
        <end position="85"/>
    </location>
</feature>
<reference evidence="3" key="1">
    <citation type="submission" date="2021-11" db="EMBL/GenBank/DDBJ databases">
        <title>Purpureocillium_takamizusanense_genome.</title>
        <authorList>
            <person name="Nguyen N.-H."/>
        </authorList>
    </citation>
    <scope>NUCLEOTIDE SEQUENCE</scope>
    <source>
        <strain evidence="3">PT3</strain>
    </source>
</reference>
<evidence type="ECO:0000313" key="4">
    <source>
        <dbReference type="Proteomes" id="UP000829364"/>
    </source>
</evidence>
<accession>A0A9Q8Q6M2</accession>
<feature type="transmembrane region" description="Helical" evidence="2">
    <location>
        <begin position="341"/>
        <end position="360"/>
    </location>
</feature>
<evidence type="ECO:0000313" key="3">
    <source>
        <dbReference type="EMBL" id="UNI14025.1"/>
    </source>
</evidence>
<keyword evidence="2" id="KW-0472">Membrane</keyword>
<organism evidence="3 4">
    <name type="scientific">Purpureocillium takamizusanense</name>
    <dbReference type="NCBI Taxonomy" id="2060973"/>
    <lineage>
        <taxon>Eukaryota</taxon>
        <taxon>Fungi</taxon>
        <taxon>Dikarya</taxon>
        <taxon>Ascomycota</taxon>
        <taxon>Pezizomycotina</taxon>
        <taxon>Sordariomycetes</taxon>
        <taxon>Hypocreomycetidae</taxon>
        <taxon>Hypocreales</taxon>
        <taxon>Ophiocordycipitaceae</taxon>
        <taxon>Purpureocillium</taxon>
    </lineage>
</organism>
<keyword evidence="4" id="KW-1185">Reference proteome</keyword>
<feature type="region of interest" description="Disordered" evidence="1">
    <location>
        <begin position="278"/>
        <end position="309"/>
    </location>
</feature>
<dbReference type="Proteomes" id="UP000829364">
    <property type="component" value="Chromosome 1"/>
</dbReference>
<keyword evidence="2" id="KW-1133">Transmembrane helix</keyword>
<evidence type="ECO:0000256" key="1">
    <source>
        <dbReference type="SAM" id="MobiDB-lite"/>
    </source>
</evidence>
<proteinExistence type="predicted"/>
<dbReference type="OrthoDB" id="4159781at2759"/>
<keyword evidence="2" id="KW-0812">Transmembrane</keyword>
<name>A0A9Q8Q6M2_9HYPO</name>
<protein>
    <submittedName>
        <fullName evidence="3">Uncharacterized protein</fullName>
    </submittedName>
</protein>
<sequence length="371" mass="40400">MHPIRLGLQGACRAAARFVDGSRDHTGNAKPGLPSPLAHARTYATRKLRELGQFKSGVSETTHDASRRRRSKMTPPQASSSYSSSAATFEFVVGNRPDQLKGLATSRLRSHVSKRGWQAHLAVHHPTPPPQVQQQQRSLASSSSSSSSSPAAGRGGDPKADARERRRRRRRAGKPVSVTYELAATSLPLPAPPANGDGDGDDNENASATLMSLLVPRHRPAAAAAAAASPPALLFDPLLGGTRVDPFRAYPGPWHPDIPAWTDNCEFNDRLIMSRGGRNLGLPPFRRRPHGRRHRRARRAGPQGPPPHPLVPPCPIGPLHLCRHLTSFGRKLRLQRLSRQLSVLIIIIIIIVFLLLLSLISSHNDDRQPGQ</sequence>
<evidence type="ECO:0000256" key="2">
    <source>
        <dbReference type="SAM" id="Phobius"/>
    </source>
</evidence>
<gene>
    <name evidence="3" type="ORF">JDV02_000706</name>
</gene>